<feature type="compositionally biased region" description="Basic and acidic residues" evidence="1">
    <location>
        <begin position="50"/>
        <end position="66"/>
    </location>
</feature>
<gene>
    <name evidence="3" type="ORF">NLU13_9059</name>
</gene>
<dbReference type="SUPFAM" id="SSF63748">
    <property type="entry name" value="Tudor/PWWP/MBT"/>
    <property type="match status" value="1"/>
</dbReference>
<feature type="compositionally biased region" description="Basic and acidic residues" evidence="1">
    <location>
        <begin position="378"/>
        <end position="397"/>
    </location>
</feature>
<feature type="compositionally biased region" description="Basic and acidic residues" evidence="1">
    <location>
        <begin position="74"/>
        <end position="89"/>
    </location>
</feature>
<accession>A0AA39L3J2</accession>
<evidence type="ECO:0000259" key="2">
    <source>
        <dbReference type="PROSITE" id="PS50812"/>
    </source>
</evidence>
<feature type="region of interest" description="Disordered" evidence="1">
    <location>
        <begin position="494"/>
        <end position="564"/>
    </location>
</feature>
<sequence length="564" mass="61412">MADQAPDKVDATAPAAEAPAASTDNVAAEQGEAVPKVETKVEEGNAATTEKPEEAKSDESAPKADEVTAPAETAKVEEKTADVDTEMKEAAPASDAQGAAADSAPDTAVDATADATTTDTPSAKNKNRRKSAAGDAKGKTLSKKASKAKITHTNAKPGDHFLVKLKGYPAWPAIVCDEDMLPETLLNSRPVTAARKDGTYNENYAEGGKRVNDRTFPVMYLHTWEFGWVNNKDFTELTSEKAKDSINDKMRKDLRAAYELAAEGNPVDHYKNMLREFQEEHIKRQEAEAAAAATPKKSKKAKAADEDVDMADVGESAKTKSKKRKADEETSTPQRSDSVKKPKIKLNTSSTPKSANGSNATKKEDSATKPAKVKKQKSKDGAEKEQSQEKYVKMTPEERYTRKKKEVLYLRHKLQRALLTRDQQPQESEMQQLSEYVSILEKLKDLEVSIIRETKINKVLKGIQKLDTIPKEEEFKFKPRSKALLEKWNKLMDADSGATNGVNGSAESEKKPESNGSKAPAAESDKAQPSAAQEESKLETPKASEEPAKAETTGTVSETVEATA</sequence>
<feature type="region of interest" description="Disordered" evidence="1">
    <location>
        <begin position="1"/>
        <end position="153"/>
    </location>
</feature>
<dbReference type="InterPro" id="IPR035441">
    <property type="entry name" value="TFIIS/LEDGF_dom_sf"/>
</dbReference>
<comment type="caution">
    <text evidence="3">The sequence shown here is derived from an EMBL/GenBank/DDBJ whole genome shotgun (WGS) entry which is preliminary data.</text>
</comment>
<feature type="region of interest" description="Disordered" evidence="1">
    <location>
        <begin position="285"/>
        <end position="397"/>
    </location>
</feature>
<feature type="compositionally biased region" description="Basic and acidic residues" evidence="1">
    <location>
        <begin position="1"/>
        <end position="10"/>
    </location>
</feature>
<feature type="compositionally biased region" description="Low complexity" evidence="1">
    <location>
        <begin position="90"/>
        <end position="123"/>
    </location>
</feature>
<evidence type="ECO:0000313" key="3">
    <source>
        <dbReference type="EMBL" id="KAK0383146.1"/>
    </source>
</evidence>
<name>A0AA39L3J2_SARSR</name>
<dbReference type="AlphaFoldDB" id="A0AA39L3J2"/>
<dbReference type="InterPro" id="IPR000313">
    <property type="entry name" value="PWWP_dom"/>
</dbReference>
<feature type="compositionally biased region" description="Polar residues" evidence="1">
    <location>
        <begin position="497"/>
        <end position="506"/>
    </location>
</feature>
<reference evidence="3" key="1">
    <citation type="submission" date="2022-10" db="EMBL/GenBank/DDBJ databases">
        <title>Determination and structural analysis of whole genome sequence of Sarocladium strictum F4-1.</title>
        <authorList>
            <person name="Hu L."/>
            <person name="Jiang Y."/>
        </authorList>
    </citation>
    <scope>NUCLEOTIDE SEQUENCE</scope>
    <source>
        <strain evidence="3">F4-1</strain>
    </source>
</reference>
<evidence type="ECO:0000313" key="4">
    <source>
        <dbReference type="Proteomes" id="UP001175261"/>
    </source>
</evidence>
<organism evidence="3 4">
    <name type="scientific">Sarocladium strictum</name>
    <name type="common">Black bundle disease fungus</name>
    <name type="synonym">Acremonium strictum</name>
    <dbReference type="NCBI Taxonomy" id="5046"/>
    <lineage>
        <taxon>Eukaryota</taxon>
        <taxon>Fungi</taxon>
        <taxon>Dikarya</taxon>
        <taxon>Ascomycota</taxon>
        <taxon>Pezizomycotina</taxon>
        <taxon>Sordariomycetes</taxon>
        <taxon>Hypocreomycetidae</taxon>
        <taxon>Hypocreales</taxon>
        <taxon>Sarocladiaceae</taxon>
        <taxon>Sarocladium</taxon>
    </lineage>
</organism>
<keyword evidence="4" id="KW-1185">Reference proteome</keyword>
<proteinExistence type="predicted"/>
<evidence type="ECO:0000256" key="1">
    <source>
        <dbReference type="SAM" id="MobiDB-lite"/>
    </source>
</evidence>
<protein>
    <recommendedName>
        <fullName evidence="2">PWWP domain-containing protein</fullName>
    </recommendedName>
</protein>
<feature type="compositionally biased region" description="Low complexity" evidence="1">
    <location>
        <begin position="11"/>
        <end position="21"/>
    </location>
</feature>
<dbReference type="SMART" id="SM00293">
    <property type="entry name" value="PWWP"/>
    <property type="match status" value="1"/>
</dbReference>
<feature type="compositionally biased region" description="Basic and acidic residues" evidence="1">
    <location>
        <begin position="534"/>
        <end position="549"/>
    </location>
</feature>
<dbReference type="PROSITE" id="PS50812">
    <property type="entry name" value="PWWP"/>
    <property type="match status" value="1"/>
</dbReference>
<dbReference type="Gene3D" id="2.30.30.140">
    <property type="match status" value="1"/>
</dbReference>
<feature type="compositionally biased region" description="Polar residues" evidence="1">
    <location>
        <begin position="346"/>
        <end position="360"/>
    </location>
</feature>
<dbReference type="EMBL" id="JAPDFR010000009">
    <property type="protein sequence ID" value="KAK0383146.1"/>
    <property type="molecule type" value="Genomic_DNA"/>
</dbReference>
<dbReference type="Pfam" id="PF00855">
    <property type="entry name" value="PWWP"/>
    <property type="match status" value="1"/>
</dbReference>
<feature type="domain" description="PWWP" evidence="2">
    <location>
        <begin position="157"/>
        <end position="240"/>
    </location>
</feature>
<dbReference type="Proteomes" id="UP001175261">
    <property type="component" value="Unassembled WGS sequence"/>
</dbReference>
<dbReference type="SUPFAM" id="SSF47676">
    <property type="entry name" value="Conserved domain common to transcription factors TFIIS, elongin A, CRSP70"/>
    <property type="match status" value="1"/>
</dbReference>
<feature type="compositionally biased region" description="Basic residues" evidence="1">
    <location>
        <begin position="140"/>
        <end position="150"/>
    </location>
</feature>
<feature type="compositionally biased region" description="Polar residues" evidence="1">
    <location>
        <begin position="552"/>
        <end position="564"/>
    </location>
</feature>